<keyword evidence="3" id="KW-1185">Reference proteome</keyword>
<dbReference type="Proteomes" id="UP000054538">
    <property type="component" value="Unassembled WGS sequence"/>
</dbReference>
<proteinExistence type="predicted"/>
<dbReference type="EMBL" id="KN825596">
    <property type="protein sequence ID" value="KIK83355.1"/>
    <property type="molecule type" value="Genomic_DNA"/>
</dbReference>
<name>A0A0D0DT03_9AGAM</name>
<protein>
    <submittedName>
        <fullName evidence="2">Uncharacterized protein</fullName>
    </submittedName>
</protein>
<gene>
    <name evidence="2" type="ORF">PAXRUDRAFT_704206</name>
</gene>
<evidence type="ECO:0000313" key="2">
    <source>
        <dbReference type="EMBL" id="KIK83355.1"/>
    </source>
</evidence>
<evidence type="ECO:0000256" key="1">
    <source>
        <dbReference type="SAM" id="MobiDB-lite"/>
    </source>
</evidence>
<dbReference type="InParanoid" id="A0A0D0DT03"/>
<sequence length="144" mass="15839">MNLNLRHEAPALEFHPRPLRGTSGPTPGTAFASATPSTPVLSPMLSRPYPTSSQLPIPRQSIPEEHLGIAYLSNTELTYDRRHVPNPPAIHFSQDIDRPCREWESLTLLTVNGHGIPHQALGPVLQEDERHKGLRVAGNHSGRG</sequence>
<evidence type="ECO:0000313" key="3">
    <source>
        <dbReference type="Proteomes" id="UP000054538"/>
    </source>
</evidence>
<reference evidence="3" key="2">
    <citation type="submission" date="2015-01" db="EMBL/GenBank/DDBJ databases">
        <title>Evolutionary Origins and Diversification of the Mycorrhizal Mutualists.</title>
        <authorList>
            <consortium name="DOE Joint Genome Institute"/>
            <consortium name="Mycorrhizal Genomics Consortium"/>
            <person name="Kohler A."/>
            <person name="Kuo A."/>
            <person name="Nagy L.G."/>
            <person name="Floudas D."/>
            <person name="Copeland A."/>
            <person name="Barry K.W."/>
            <person name="Cichocki N."/>
            <person name="Veneault-Fourrey C."/>
            <person name="LaButti K."/>
            <person name="Lindquist E.A."/>
            <person name="Lipzen A."/>
            <person name="Lundell T."/>
            <person name="Morin E."/>
            <person name="Murat C."/>
            <person name="Riley R."/>
            <person name="Ohm R."/>
            <person name="Sun H."/>
            <person name="Tunlid A."/>
            <person name="Henrissat B."/>
            <person name="Grigoriev I.V."/>
            <person name="Hibbett D.S."/>
            <person name="Martin F."/>
        </authorList>
    </citation>
    <scope>NUCLEOTIDE SEQUENCE [LARGE SCALE GENOMIC DNA]</scope>
    <source>
        <strain evidence="3">Ve08.2h10</strain>
    </source>
</reference>
<dbReference type="OrthoDB" id="3251176at2759"/>
<feature type="region of interest" description="Disordered" evidence="1">
    <location>
        <begin position="1"/>
        <end position="60"/>
    </location>
</feature>
<dbReference type="HOGENOM" id="CLU_1797108_0_0_1"/>
<accession>A0A0D0DT03</accession>
<dbReference type="AlphaFoldDB" id="A0A0D0DT03"/>
<reference evidence="2 3" key="1">
    <citation type="submission" date="2014-04" db="EMBL/GenBank/DDBJ databases">
        <authorList>
            <consortium name="DOE Joint Genome Institute"/>
            <person name="Kuo A."/>
            <person name="Kohler A."/>
            <person name="Jargeat P."/>
            <person name="Nagy L.G."/>
            <person name="Floudas D."/>
            <person name="Copeland A."/>
            <person name="Barry K.W."/>
            <person name="Cichocki N."/>
            <person name="Veneault-Fourrey C."/>
            <person name="LaButti K."/>
            <person name="Lindquist E.A."/>
            <person name="Lipzen A."/>
            <person name="Lundell T."/>
            <person name="Morin E."/>
            <person name="Murat C."/>
            <person name="Sun H."/>
            <person name="Tunlid A."/>
            <person name="Henrissat B."/>
            <person name="Grigoriev I.V."/>
            <person name="Hibbett D.S."/>
            <person name="Martin F."/>
            <person name="Nordberg H.P."/>
            <person name="Cantor M.N."/>
            <person name="Hua S.X."/>
        </authorList>
    </citation>
    <scope>NUCLEOTIDE SEQUENCE [LARGE SCALE GENOMIC DNA]</scope>
    <source>
        <strain evidence="2 3">Ve08.2h10</strain>
    </source>
</reference>
<feature type="compositionally biased region" description="Basic and acidic residues" evidence="1">
    <location>
        <begin position="1"/>
        <end position="16"/>
    </location>
</feature>
<organism evidence="2 3">
    <name type="scientific">Paxillus rubicundulus Ve08.2h10</name>
    <dbReference type="NCBI Taxonomy" id="930991"/>
    <lineage>
        <taxon>Eukaryota</taxon>
        <taxon>Fungi</taxon>
        <taxon>Dikarya</taxon>
        <taxon>Basidiomycota</taxon>
        <taxon>Agaricomycotina</taxon>
        <taxon>Agaricomycetes</taxon>
        <taxon>Agaricomycetidae</taxon>
        <taxon>Boletales</taxon>
        <taxon>Paxilineae</taxon>
        <taxon>Paxillaceae</taxon>
        <taxon>Paxillus</taxon>
    </lineage>
</organism>
<dbReference type="STRING" id="930991.A0A0D0DT03"/>